<dbReference type="SUPFAM" id="SSF58069">
    <property type="entry name" value="Virus ectodomain"/>
    <property type="match status" value="2"/>
</dbReference>
<evidence type="ECO:0000256" key="16">
    <source>
        <dbReference type="ARBA" id="ARBA00022844"/>
    </source>
</evidence>
<reference evidence="25" key="2">
    <citation type="journal article" date="2011" name="Vet. Microbiol.">
        <title>Genomic analysis of a pneumovirus isolated from dogs with acute respiratory disease.</title>
        <authorList>
            <person name="Renshaw R."/>
            <person name="Laverack M."/>
            <person name="Zylich N."/>
            <person name="Glaser A."/>
            <person name="Dubovi E."/>
        </authorList>
    </citation>
    <scope>NUCLEOTIDE SEQUENCE</scope>
    <source>
        <strain evidence="25">Brne17</strain>
    </source>
</reference>
<dbReference type="InterPro" id="IPR000776">
    <property type="entry name" value="Fusion_F0_Paramyxovir"/>
</dbReference>
<keyword evidence="13" id="KW-0732">Signal</keyword>
<dbReference type="GO" id="GO:0020002">
    <property type="term" value="C:host cell plasma membrane"/>
    <property type="evidence" value="ECO:0007669"/>
    <property type="project" value="UniProtKB-SubCell"/>
</dbReference>
<comment type="subcellular location">
    <subcellularLocation>
        <location evidence="1">Host Golgi apparatus membrane</location>
        <topology evidence="1">Single-pass membrane protein</topology>
    </subcellularLocation>
    <subcellularLocation>
        <location evidence="2">Host cell membrane</location>
        <topology evidence="2">Single-pass membrane protein</topology>
    </subcellularLocation>
    <subcellularLocation>
        <location evidence="3">Virion membrane</location>
        <topology evidence="3">Single-pass type I membrane protein</topology>
    </subcellularLocation>
</comment>
<evidence type="ECO:0000256" key="2">
    <source>
        <dbReference type="ARBA" id="ARBA00004178"/>
    </source>
</evidence>
<dbReference type="GO" id="GO:0055036">
    <property type="term" value="C:virion membrane"/>
    <property type="evidence" value="ECO:0007669"/>
    <property type="project" value="UniProtKB-SubCell"/>
</dbReference>
<keyword evidence="22" id="KW-0325">Glycoprotein</keyword>
<gene>
    <name evidence="25" type="primary">F</name>
</gene>
<evidence type="ECO:0000256" key="22">
    <source>
        <dbReference type="ARBA" id="ARBA00023180"/>
    </source>
</evidence>
<evidence type="ECO:0000256" key="17">
    <source>
        <dbReference type="ARBA" id="ARBA00022870"/>
    </source>
</evidence>
<keyword evidence="21" id="KW-1015">Disulfide bond</keyword>
<accession>F1ACP7</accession>
<keyword evidence="7" id="KW-1032">Host cell membrane</keyword>
<evidence type="ECO:0000313" key="25">
    <source>
        <dbReference type="EMBL" id="ADZ31994.1"/>
    </source>
</evidence>
<keyword evidence="6" id="KW-1168">Fusion of virus membrane with host membrane</keyword>
<evidence type="ECO:0000256" key="3">
    <source>
        <dbReference type="ARBA" id="ARBA00004563"/>
    </source>
</evidence>
<protein>
    <recommendedName>
        <fullName evidence="5">Fusion glycoprotein F0</fullName>
    </recommendedName>
</protein>
<evidence type="ECO:0000256" key="8">
    <source>
        <dbReference type="ARBA" id="ARBA00022521"/>
    </source>
</evidence>
<keyword evidence="12 24" id="KW-0812">Transmembrane</keyword>
<keyword evidence="11" id="KW-1162">Viral penetration into host cytoplasm</keyword>
<keyword evidence="15" id="KW-1040">Host Golgi apparatus</keyword>
<dbReference type="GO" id="GO:0044178">
    <property type="term" value="C:host cell Golgi membrane"/>
    <property type="evidence" value="ECO:0007669"/>
    <property type="project" value="UniProtKB-SubCell"/>
</dbReference>
<dbReference type="GO" id="GO:0098670">
    <property type="term" value="P:entry receptor-mediated virion attachment to host cell"/>
    <property type="evidence" value="ECO:0007669"/>
    <property type="project" value="UniProtKB-KW"/>
</dbReference>
<dbReference type="GO" id="GO:0019064">
    <property type="term" value="P:fusion of virus membrane with host plasma membrane"/>
    <property type="evidence" value="ECO:0007669"/>
    <property type="project" value="UniProtKB-KW"/>
</dbReference>
<evidence type="ECO:0000256" key="10">
    <source>
        <dbReference type="ARBA" id="ARBA00022587"/>
    </source>
</evidence>
<evidence type="ECO:0000256" key="9">
    <source>
        <dbReference type="ARBA" id="ARBA00022581"/>
    </source>
</evidence>
<keyword evidence="9" id="KW-0945">Host-virus interaction</keyword>
<evidence type="ECO:0000256" key="1">
    <source>
        <dbReference type="ARBA" id="ARBA00004152"/>
    </source>
</evidence>
<evidence type="ECO:0000256" key="13">
    <source>
        <dbReference type="ARBA" id="ARBA00022729"/>
    </source>
</evidence>
<comment type="similarity">
    <text evidence="4">Belongs to the paramyxoviruses fusion glycoprotein family.</text>
</comment>
<keyword evidence="14" id="KW-1161">Viral attachment to host cell</keyword>
<evidence type="ECO:0000256" key="7">
    <source>
        <dbReference type="ARBA" id="ARBA00022511"/>
    </source>
</evidence>
<dbReference type="Gene3D" id="1.10.287.2480">
    <property type="match status" value="2"/>
</dbReference>
<evidence type="ECO:0000256" key="18">
    <source>
        <dbReference type="ARBA" id="ARBA00022879"/>
    </source>
</evidence>
<keyword evidence="18" id="KW-0261">Viral envelope protein</keyword>
<organism evidence="25">
    <name type="scientific">Pneumovirus dog/Brne17/USA/2008</name>
    <dbReference type="NCBI Taxonomy" id="879294"/>
    <lineage>
        <taxon>Viruses</taxon>
        <taxon>Riboviria</taxon>
        <taxon>Orthornavirae</taxon>
        <taxon>Negarnaviricota</taxon>
        <taxon>Haploviricotina</taxon>
        <taxon>Monjiviricetes</taxon>
        <taxon>Mononegavirales</taxon>
        <taxon>Pneumoviridae</taxon>
        <taxon>Orthopneumovirus</taxon>
        <taxon>Orthopneumovirus muris</taxon>
        <taxon>murine pneumonia virus</taxon>
    </lineage>
</organism>
<evidence type="ECO:0000256" key="6">
    <source>
        <dbReference type="ARBA" id="ARBA00022506"/>
    </source>
</evidence>
<evidence type="ECO:0000256" key="21">
    <source>
        <dbReference type="ARBA" id="ARBA00023157"/>
    </source>
</evidence>
<feature type="transmembrane region" description="Helical" evidence="24">
    <location>
        <begin position="491"/>
        <end position="514"/>
    </location>
</feature>
<keyword evidence="16" id="KW-0946">Virion</keyword>
<evidence type="ECO:0000256" key="23">
    <source>
        <dbReference type="ARBA" id="ARBA00023296"/>
    </source>
</evidence>
<evidence type="ECO:0000256" key="14">
    <source>
        <dbReference type="ARBA" id="ARBA00022804"/>
    </source>
</evidence>
<proteinExistence type="inferred from homology"/>
<name>F1ACP7_9MONO</name>
<sequence>MIPGRIFLVLLLIFNTKPIHPNTLTEKFYESTCSVETAGYKSALRTGWHMTVMSIKLSQINIESCKSSNSLLAHELAIYSNAVDELRTLSSNALKSKRKKRFLGLILGLGAAVTAGVALAKTVQLESEIALIREAVRNTNEAVVSLTNGMSVLAKVVDDLKNFISKELLPKINRVSCDVHDITAVIRFQQLNKRLLEVSREFSSNAGLTHTVSSFMLTDRELTSIVGGMAVSAGQKEIMLSSRAIMRRNGLAILSSVNADTLVYIIQLPLFGVMDTDCWVIRSSIDCHNIADKYACLARADNGWYCHNAGSLSYFPSPTDCEIHNGYVFCDTLKSLTVPVTSRECNSNMYTTNYDCKISTSKTYVSTAVLTTMGCLVSCYGHNSCTVINNDKGIIRTLPDGCHYISNKGVDKVQVGNTVYYLSKEVGKSIVVRGEPLVLKYDPLNFPDDKFDVAIRDVEHSINQTRTFLKASDQLLDLSENRVNKSLTKSYILTTLLIVVMLIIIMVVIGFILYKVSKIIRDNRLKSKSTPGLTVLS</sequence>
<evidence type="ECO:0000256" key="11">
    <source>
        <dbReference type="ARBA" id="ARBA00022595"/>
    </source>
</evidence>
<dbReference type="GO" id="GO:0046718">
    <property type="term" value="P:symbiont entry into host cell"/>
    <property type="evidence" value="ECO:0007669"/>
    <property type="project" value="UniProtKB-KW"/>
</dbReference>
<dbReference type="EMBL" id="GU247050">
    <property type="protein sequence ID" value="ADZ31994.1"/>
    <property type="molecule type" value="Viral_cRNA"/>
</dbReference>
<keyword evidence="20 24" id="KW-0472">Membrane</keyword>
<evidence type="ECO:0000256" key="12">
    <source>
        <dbReference type="ARBA" id="ARBA00022692"/>
    </source>
</evidence>
<keyword evidence="23" id="KW-1160">Virus entry into host cell</keyword>
<evidence type="ECO:0000256" key="4">
    <source>
        <dbReference type="ARBA" id="ARBA00008211"/>
    </source>
</evidence>
<evidence type="ECO:0000256" key="24">
    <source>
        <dbReference type="SAM" id="Phobius"/>
    </source>
</evidence>
<evidence type="ECO:0000256" key="5">
    <source>
        <dbReference type="ARBA" id="ARBA00016586"/>
    </source>
</evidence>
<evidence type="ECO:0000256" key="15">
    <source>
        <dbReference type="ARBA" id="ARBA00022812"/>
    </source>
</evidence>
<evidence type="ECO:0000256" key="20">
    <source>
        <dbReference type="ARBA" id="ARBA00023136"/>
    </source>
</evidence>
<keyword evidence="17" id="KW-1043">Host membrane</keyword>
<dbReference type="GO" id="GO:0019031">
    <property type="term" value="C:viral envelope"/>
    <property type="evidence" value="ECO:0007669"/>
    <property type="project" value="UniProtKB-KW"/>
</dbReference>
<keyword evidence="8" id="KW-1169">Fusion of virus membrane with host cell membrane</keyword>
<keyword evidence="19 24" id="KW-1133">Transmembrane helix</keyword>
<reference evidence="25" key="1">
    <citation type="journal article" date="2010" name="Emerg. Infect. Dis.">
        <title>Pneumovirus in dogs with acute respiratory disease.</title>
        <authorList>
            <person name="Renshaw R.W."/>
            <person name="Zylich N.C."/>
            <person name="Laverack M.A."/>
            <person name="Glaser A.L."/>
            <person name="Dubovi E.J."/>
        </authorList>
    </citation>
    <scope>NUCLEOTIDE SEQUENCE</scope>
    <source>
        <strain evidence="25">Brne17</strain>
    </source>
</reference>
<keyword evidence="10" id="KW-1234">Viral attachment to host entry receptor</keyword>
<dbReference type="Pfam" id="PF00523">
    <property type="entry name" value="Fusion_gly"/>
    <property type="match status" value="1"/>
</dbReference>
<evidence type="ECO:0000256" key="19">
    <source>
        <dbReference type="ARBA" id="ARBA00022989"/>
    </source>
</evidence>